<accession>A0AC34R5J7</accession>
<proteinExistence type="predicted"/>
<dbReference type="WBParaSite" id="JU765_v2.g3613.t1">
    <property type="protein sequence ID" value="JU765_v2.g3613.t1"/>
    <property type="gene ID" value="JU765_v2.g3613"/>
</dbReference>
<reference evidence="2" key="1">
    <citation type="submission" date="2022-11" db="UniProtKB">
        <authorList>
            <consortium name="WormBaseParasite"/>
        </authorList>
    </citation>
    <scope>IDENTIFICATION</scope>
</reference>
<organism evidence="1 2">
    <name type="scientific">Panagrolaimus sp. JU765</name>
    <dbReference type="NCBI Taxonomy" id="591449"/>
    <lineage>
        <taxon>Eukaryota</taxon>
        <taxon>Metazoa</taxon>
        <taxon>Ecdysozoa</taxon>
        <taxon>Nematoda</taxon>
        <taxon>Chromadorea</taxon>
        <taxon>Rhabditida</taxon>
        <taxon>Tylenchina</taxon>
        <taxon>Panagrolaimomorpha</taxon>
        <taxon>Panagrolaimoidea</taxon>
        <taxon>Panagrolaimidae</taxon>
        <taxon>Panagrolaimus</taxon>
    </lineage>
</organism>
<dbReference type="Proteomes" id="UP000887576">
    <property type="component" value="Unplaced"/>
</dbReference>
<evidence type="ECO:0000313" key="2">
    <source>
        <dbReference type="WBParaSite" id="JU765_v2.g3613.t1"/>
    </source>
</evidence>
<sequence length="191" mass="21759">MCIVTKSSQKKKIPNPRQPTIVPKVKSEIQKKDEKQIETKKSKQSQKKKSEEKVITLTNSKELVQQKTDTSADIGKPSRAMSTVQRSKIKSKSEKGYERCEEDTFKGPPPIMSAKRDVTNIKARPGKKDPQYATLIQFQNEWDSHDDEFSEYMKMVEKTYKLNSPIPKPSQLVTAADTELDKTQEIDTAVP</sequence>
<name>A0AC34R5J7_9BILA</name>
<evidence type="ECO:0000313" key="1">
    <source>
        <dbReference type="Proteomes" id="UP000887576"/>
    </source>
</evidence>
<protein>
    <submittedName>
        <fullName evidence="2">Uncharacterized protein</fullName>
    </submittedName>
</protein>